<dbReference type="AlphaFoldDB" id="A0A9D2UJ25"/>
<dbReference type="Gene3D" id="3.40.50.1820">
    <property type="entry name" value="alpha/beta hydrolase"/>
    <property type="match status" value="1"/>
</dbReference>
<dbReference type="Proteomes" id="UP000787625">
    <property type="component" value="Unassembled WGS sequence"/>
</dbReference>
<feature type="domain" description="Peptidase S9 prolyl oligopeptidase catalytic" evidence="1">
    <location>
        <begin position="146"/>
        <end position="316"/>
    </location>
</feature>
<reference evidence="2" key="1">
    <citation type="journal article" date="2021" name="PeerJ">
        <title>Extensive microbial diversity within the chicken gut microbiome revealed by metagenomics and culture.</title>
        <authorList>
            <person name="Gilroy R."/>
            <person name="Ravi A."/>
            <person name="Getino M."/>
            <person name="Pursley I."/>
            <person name="Horton D.L."/>
            <person name="Alikhan N.F."/>
            <person name="Baker D."/>
            <person name="Gharbi K."/>
            <person name="Hall N."/>
            <person name="Watson M."/>
            <person name="Adriaenssens E.M."/>
            <person name="Foster-Nyarko E."/>
            <person name="Jarju S."/>
            <person name="Secka A."/>
            <person name="Antonio M."/>
            <person name="Oren A."/>
            <person name="Chaudhuri R.R."/>
            <person name="La Ragione R."/>
            <person name="Hildebrand F."/>
            <person name="Pallen M.J."/>
        </authorList>
    </citation>
    <scope>NUCLEOTIDE SEQUENCE</scope>
    <source>
        <strain evidence="2">MalCec1-1739</strain>
    </source>
</reference>
<keyword evidence="2" id="KW-0378">Hydrolase</keyword>
<reference evidence="2" key="2">
    <citation type="submission" date="2021-04" db="EMBL/GenBank/DDBJ databases">
        <authorList>
            <person name="Gilroy R."/>
        </authorList>
    </citation>
    <scope>NUCLEOTIDE SEQUENCE</scope>
    <source>
        <strain evidence="2">MalCec1-1739</strain>
    </source>
</reference>
<dbReference type="GO" id="GO:0006508">
    <property type="term" value="P:proteolysis"/>
    <property type="evidence" value="ECO:0007669"/>
    <property type="project" value="InterPro"/>
</dbReference>
<dbReference type="InterPro" id="IPR001375">
    <property type="entry name" value="Peptidase_S9_cat"/>
</dbReference>
<dbReference type="InterPro" id="IPR029058">
    <property type="entry name" value="AB_hydrolase_fold"/>
</dbReference>
<dbReference type="SUPFAM" id="SSF53474">
    <property type="entry name" value="alpha/beta-Hydrolases"/>
    <property type="match status" value="1"/>
</dbReference>
<name>A0A9D2UJ25_9BACT</name>
<gene>
    <name evidence="2" type="ORF">IAA93_06850</name>
</gene>
<dbReference type="PANTHER" id="PTHR43358">
    <property type="entry name" value="ALPHA/BETA-HYDROLASE"/>
    <property type="match status" value="1"/>
</dbReference>
<comment type="caution">
    <text evidence="2">The sequence shown here is derived from an EMBL/GenBank/DDBJ whole genome shotgun (WGS) entry which is preliminary data.</text>
</comment>
<evidence type="ECO:0000313" key="2">
    <source>
        <dbReference type="EMBL" id="HJD53425.1"/>
    </source>
</evidence>
<evidence type="ECO:0000259" key="1">
    <source>
        <dbReference type="Pfam" id="PF00326"/>
    </source>
</evidence>
<proteinExistence type="predicted"/>
<dbReference type="InterPro" id="IPR052920">
    <property type="entry name" value="DNA-binding_regulatory"/>
</dbReference>
<dbReference type="EMBL" id="DWUP01000160">
    <property type="protein sequence ID" value="HJD53425.1"/>
    <property type="molecule type" value="Genomic_DNA"/>
</dbReference>
<sequence>MKKGSKIILWSSVAIVAIAGICLAGAQMMLDYALQPENDGQDIDGSYKYMYDEYPFLRPWVDSLRTEGALRDTSVVVDGTRLHALYVAAPCKTTATAVIVHGYTDNAVRMLMLGHLYNHELRYNVLLPDLRYSGESGGDNFGMGWHDRLDVMRWMDIADDLFGGETQMVVHGISMGAATTMMVSGERQQPYVKCFVEDCGYTGVWDQFSYQLHEQFGLPDFPLLYIADRLCGLEHGWTFREASALSQVKKCLLPMLFIHGTADDYVPTWMVYELYEAKPFPKDIWLVHGAGHARSYHDHRAEYVWRVRNFVNKYIDVCR</sequence>
<dbReference type="PANTHER" id="PTHR43358:SF4">
    <property type="entry name" value="ALPHA_BETA HYDROLASE FOLD-1 DOMAIN-CONTAINING PROTEIN"/>
    <property type="match status" value="1"/>
</dbReference>
<evidence type="ECO:0000313" key="3">
    <source>
        <dbReference type="Proteomes" id="UP000787625"/>
    </source>
</evidence>
<protein>
    <submittedName>
        <fullName evidence="2">Alpha/beta hydrolase</fullName>
    </submittedName>
</protein>
<accession>A0A9D2UJ25</accession>
<dbReference type="Pfam" id="PF00326">
    <property type="entry name" value="Peptidase_S9"/>
    <property type="match status" value="1"/>
</dbReference>
<organism evidence="2 3">
    <name type="scientific">Candidatus Avibacteroides avistercoris</name>
    <dbReference type="NCBI Taxonomy" id="2840690"/>
    <lineage>
        <taxon>Bacteria</taxon>
        <taxon>Pseudomonadati</taxon>
        <taxon>Bacteroidota</taxon>
        <taxon>Bacteroidia</taxon>
        <taxon>Bacteroidales</taxon>
        <taxon>Bacteroidaceae</taxon>
        <taxon>Bacteroidaceae incertae sedis</taxon>
        <taxon>Candidatus Avibacteroides</taxon>
    </lineage>
</organism>
<dbReference type="GO" id="GO:0008236">
    <property type="term" value="F:serine-type peptidase activity"/>
    <property type="evidence" value="ECO:0007669"/>
    <property type="project" value="InterPro"/>
</dbReference>